<comment type="caution">
    <text evidence="2">The sequence shown here is derived from an EMBL/GenBank/DDBJ whole genome shotgun (WGS) entry which is preliminary data.</text>
</comment>
<keyword evidence="1" id="KW-0812">Transmembrane</keyword>
<dbReference type="EMBL" id="JBHLUX010000025">
    <property type="protein sequence ID" value="MFC0470807.1"/>
    <property type="molecule type" value="Genomic_DNA"/>
</dbReference>
<organism evidence="2 3">
    <name type="scientific">Halalkalibacter kiskunsagensis</name>
    <dbReference type="NCBI Taxonomy" id="1548599"/>
    <lineage>
        <taxon>Bacteria</taxon>
        <taxon>Bacillati</taxon>
        <taxon>Bacillota</taxon>
        <taxon>Bacilli</taxon>
        <taxon>Bacillales</taxon>
        <taxon>Bacillaceae</taxon>
        <taxon>Halalkalibacter</taxon>
    </lineage>
</organism>
<evidence type="ECO:0000313" key="3">
    <source>
        <dbReference type="Proteomes" id="UP001589838"/>
    </source>
</evidence>
<keyword evidence="3" id="KW-1185">Reference proteome</keyword>
<dbReference type="Proteomes" id="UP001589838">
    <property type="component" value="Unassembled WGS sequence"/>
</dbReference>
<accession>A0ABV6KCX2</accession>
<dbReference type="RefSeq" id="WP_335960377.1">
    <property type="nucleotide sequence ID" value="NZ_JAXBLX010000010.1"/>
</dbReference>
<evidence type="ECO:0000256" key="1">
    <source>
        <dbReference type="SAM" id="Phobius"/>
    </source>
</evidence>
<keyword evidence="1" id="KW-1133">Transmembrane helix</keyword>
<name>A0ABV6KCX2_9BACI</name>
<sequence>MNTDINKDQKRQTDLSLLTFVAAIYNFQKYKLYTKETLIRLNLYLFITFVGVILIVTSFPNLNFSTDLFAIYFVAVIFPQMLKWNKLKHMRRP</sequence>
<keyword evidence="1" id="KW-0472">Membrane</keyword>
<gene>
    <name evidence="2" type="ORF">ACFFHM_09955</name>
</gene>
<reference evidence="2 3" key="1">
    <citation type="submission" date="2024-09" db="EMBL/GenBank/DDBJ databases">
        <authorList>
            <person name="Sun Q."/>
            <person name="Mori K."/>
        </authorList>
    </citation>
    <scope>NUCLEOTIDE SEQUENCE [LARGE SCALE GENOMIC DNA]</scope>
    <source>
        <strain evidence="2 3">NCAIM B.02610</strain>
    </source>
</reference>
<feature type="transmembrane region" description="Helical" evidence="1">
    <location>
        <begin position="62"/>
        <end position="82"/>
    </location>
</feature>
<proteinExistence type="predicted"/>
<protein>
    <submittedName>
        <fullName evidence="2">Uncharacterized protein</fullName>
    </submittedName>
</protein>
<evidence type="ECO:0000313" key="2">
    <source>
        <dbReference type="EMBL" id="MFC0470807.1"/>
    </source>
</evidence>
<feature type="transmembrane region" description="Helical" evidence="1">
    <location>
        <begin position="38"/>
        <end position="56"/>
    </location>
</feature>